<dbReference type="GO" id="GO:0016836">
    <property type="term" value="F:hydro-lyase activity"/>
    <property type="evidence" value="ECO:0007669"/>
    <property type="project" value="UniProtKB-ARBA"/>
</dbReference>
<comment type="caution">
    <text evidence="2">The sequence shown here is derived from an EMBL/GenBank/DDBJ whole genome shotgun (WGS) entry which is preliminary data.</text>
</comment>
<organism evidence="2 3">
    <name type="scientific">Olsenella porci</name>
    <dbReference type="NCBI Taxonomy" id="2652279"/>
    <lineage>
        <taxon>Bacteria</taxon>
        <taxon>Bacillati</taxon>
        <taxon>Actinomycetota</taxon>
        <taxon>Coriobacteriia</taxon>
        <taxon>Coriobacteriales</taxon>
        <taxon>Atopobiaceae</taxon>
        <taxon>Olsenella</taxon>
    </lineage>
</organism>
<dbReference type="EMBL" id="VUNC01000001">
    <property type="protein sequence ID" value="MST71954.1"/>
    <property type="molecule type" value="Genomic_DNA"/>
</dbReference>
<proteinExistence type="inferred from homology"/>
<gene>
    <name evidence="2" type="ORF">FYJ68_02360</name>
</gene>
<evidence type="ECO:0000313" key="3">
    <source>
        <dbReference type="Proteomes" id="UP000469325"/>
    </source>
</evidence>
<dbReference type="PANTHER" id="PTHR30548:SF2">
    <property type="entry name" value="2-HYDROXYACYL-COA DEHYDRATASE,D-COMPONENT"/>
    <property type="match status" value="1"/>
</dbReference>
<sequence>MAEQSLGGRILDGYGDLIAQHIDDAPEGVRQALSVAFNVERAKVTILPELKVHPFSRDAASIALRSVTDALNDFGSSVVTSIFLPSEMFLSMGVHPVTAEALSGFVTAAHAETGFVGEAEGMGVPETYCSFHKVLMGLATSGVLPAPRLLASCSVPCDANNLSFKALSHVWGTPHVYVDVPYSTADDAAAVSYVADQLRSLAHAAERAYGTDLDEEELRRHVANSQETLASLRRSLPLRRGHFMRSDMGNEMQLALATHLWLGTDDTLRMARHMERDLADAQDFDGVSIVWGHIPPFFLRSIAEPTSQSRDAQIIATDMLYDQVGPDEPRYDADHPFEAMAERLLDDCFNGPATRRADRLCSLARQTGADGAVVFVHWGCKETAGAAQLMRRQLESQGFPTLVLDGDGCDRGNCMEGQMSTRFSAFLEMLRARREAA</sequence>
<dbReference type="AlphaFoldDB" id="A0A6N7XLW3"/>
<dbReference type="Gene3D" id="3.40.50.11900">
    <property type="match status" value="1"/>
</dbReference>
<name>A0A6N7XLW3_9ACTN</name>
<dbReference type="Proteomes" id="UP000469325">
    <property type="component" value="Unassembled WGS sequence"/>
</dbReference>
<dbReference type="Gene3D" id="3.40.50.11890">
    <property type="match status" value="1"/>
</dbReference>
<accession>A0A6N7XLW3</accession>
<dbReference type="RefSeq" id="WP_154433686.1">
    <property type="nucleotide sequence ID" value="NZ_VUNC01000001.1"/>
</dbReference>
<keyword evidence="3" id="KW-1185">Reference proteome</keyword>
<reference evidence="2 3" key="1">
    <citation type="submission" date="2019-08" db="EMBL/GenBank/DDBJ databases">
        <title>In-depth cultivation of the pig gut microbiome towards novel bacterial diversity and tailored functional studies.</title>
        <authorList>
            <person name="Wylensek D."/>
            <person name="Hitch T.C.A."/>
            <person name="Clavel T."/>
        </authorList>
    </citation>
    <scope>NUCLEOTIDE SEQUENCE [LARGE SCALE GENOMIC DNA]</scope>
    <source>
        <strain evidence="2 3">CA-Schmier-601-WT-1</strain>
    </source>
</reference>
<evidence type="ECO:0000256" key="1">
    <source>
        <dbReference type="ARBA" id="ARBA00005806"/>
    </source>
</evidence>
<dbReference type="InterPro" id="IPR010327">
    <property type="entry name" value="FldB/FldC_alpha/beta"/>
</dbReference>
<dbReference type="PANTHER" id="PTHR30548">
    <property type="entry name" value="2-HYDROXYGLUTARYL-COA DEHYDRATASE, D-COMPONENT-RELATED"/>
    <property type="match status" value="1"/>
</dbReference>
<dbReference type="Pfam" id="PF06050">
    <property type="entry name" value="HGD-D"/>
    <property type="match status" value="1"/>
</dbReference>
<protein>
    <submittedName>
        <fullName evidence="2">2-hydroxyacyl-CoA dehydratase</fullName>
    </submittedName>
</protein>
<evidence type="ECO:0000313" key="2">
    <source>
        <dbReference type="EMBL" id="MST71954.1"/>
    </source>
</evidence>
<comment type="similarity">
    <text evidence="1">Belongs to the FldB/FldC dehydratase alpha/beta subunit family.</text>
</comment>